<keyword evidence="2" id="KW-1185">Reference proteome</keyword>
<organism evidence="1 2">
    <name type="scientific">Desertifilum tharense IPPAS B-1220</name>
    <dbReference type="NCBI Taxonomy" id="1781255"/>
    <lineage>
        <taxon>Bacteria</taxon>
        <taxon>Bacillati</taxon>
        <taxon>Cyanobacteriota</taxon>
        <taxon>Cyanophyceae</taxon>
        <taxon>Desertifilales</taxon>
        <taxon>Desertifilaceae</taxon>
        <taxon>Desertifilum</taxon>
    </lineage>
</organism>
<dbReference type="EMBL" id="CP182909">
    <property type="protein sequence ID" value="XPM63318.1"/>
    <property type="molecule type" value="Genomic_DNA"/>
</dbReference>
<proteinExistence type="predicted"/>
<protein>
    <submittedName>
        <fullName evidence="1">Uncharacterized protein</fullName>
    </submittedName>
</protein>
<reference evidence="1 2" key="1">
    <citation type="journal article" date="2016" name="Genome Announc.">
        <title>Draft Genome Sequence of the Thermotolerant Cyanobacterium Desertifilum sp. IPPAS B-1220.</title>
        <authorList>
            <person name="Mironov K.S."/>
            <person name="Sinetova M.A."/>
            <person name="Bolatkhan K."/>
            <person name="Zayadan B.K."/>
            <person name="Ustinova V.V."/>
            <person name="Kupriyanova E.V."/>
            <person name="Skrypnik A.N."/>
            <person name="Gogoleva N.E."/>
            <person name="Gogolev Y.V."/>
            <person name="Los D.A."/>
        </authorList>
    </citation>
    <scope>NUCLEOTIDE SEQUENCE [LARGE SCALE GENOMIC DNA]</scope>
    <source>
        <strain evidence="1 2">IPPAS B-1220</strain>
    </source>
</reference>
<accession>A0ACD5GRC8</accession>
<evidence type="ECO:0000313" key="1">
    <source>
        <dbReference type="EMBL" id="XPM63318.1"/>
    </source>
</evidence>
<sequence>MSADPIIGDLRAQIYRNESQMQFLSQSLRTDHPNMVELNQQQQMLTQMLQQRASEVIGGAG</sequence>
<name>A0ACD5GRC8_9CYAN</name>
<gene>
    <name evidence="1" type="ORF">BH720_028860</name>
</gene>
<dbReference type="Proteomes" id="UP000095472">
    <property type="component" value="Chromosome"/>
</dbReference>
<evidence type="ECO:0000313" key="2">
    <source>
        <dbReference type="Proteomes" id="UP000095472"/>
    </source>
</evidence>